<dbReference type="PROSITE" id="PS51257">
    <property type="entry name" value="PROKAR_LIPOPROTEIN"/>
    <property type="match status" value="1"/>
</dbReference>
<accession>A0A432CS54</accession>
<evidence type="ECO:0008006" key="3">
    <source>
        <dbReference type="Google" id="ProtNLM"/>
    </source>
</evidence>
<protein>
    <recommendedName>
        <fullName evidence="3">Lipoprotein</fullName>
    </recommendedName>
</protein>
<keyword evidence="2" id="KW-1185">Reference proteome</keyword>
<organism evidence="1 2">
    <name type="scientific">Vibrio aquaticus</name>
    <dbReference type="NCBI Taxonomy" id="2496559"/>
    <lineage>
        <taxon>Bacteria</taxon>
        <taxon>Pseudomonadati</taxon>
        <taxon>Pseudomonadota</taxon>
        <taxon>Gammaproteobacteria</taxon>
        <taxon>Vibrionales</taxon>
        <taxon>Vibrionaceae</taxon>
        <taxon>Vibrio</taxon>
    </lineage>
</organism>
<gene>
    <name evidence="1" type="ORF">EJ063_18860</name>
</gene>
<dbReference type="Proteomes" id="UP000268973">
    <property type="component" value="Unassembled WGS sequence"/>
</dbReference>
<dbReference type="RefSeq" id="WP_126575848.1">
    <property type="nucleotide sequence ID" value="NZ_RXZH01000014.1"/>
</dbReference>
<proteinExistence type="predicted"/>
<evidence type="ECO:0000313" key="1">
    <source>
        <dbReference type="EMBL" id="RTZ13774.1"/>
    </source>
</evidence>
<dbReference type="EMBL" id="RXZH01000014">
    <property type="protein sequence ID" value="RTZ13774.1"/>
    <property type="molecule type" value="Genomic_DNA"/>
</dbReference>
<comment type="caution">
    <text evidence="1">The sequence shown here is derived from an EMBL/GenBank/DDBJ whole genome shotgun (WGS) entry which is preliminary data.</text>
</comment>
<dbReference type="OrthoDB" id="5348860at2"/>
<dbReference type="AlphaFoldDB" id="A0A432CS54"/>
<reference evidence="1 2" key="1">
    <citation type="submission" date="2018-12" db="EMBL/GenBank/DDBJ databases">
        <title>Vibrio sp. isolated from China Sea.</title>
        <authorList>
            <person name="Li Y."/>
        </authorList>
    </citation>
    <scope>NUCLEOTIDE SEQUENCE [LARGE SCALE GENOMIC DNA]</scope>
    <source>
        <strain evidence="1 2">BEI207</strain>
    </source>
</reference>
<name>A0A432CS54_9VIBR</name>
<evidence type="ECO:0000313" key="2">
    <source>
        <dbReference type="Proteomes" id="UP000268973"/>
    </source>
</evidence>
<sequence length="514" mass="57437">MKALRNPVALITLLTLQACSTATQQASQVESKQPPASLDKPASIKPQTFVMRGEVVLGHEVRSITPCGSQQQYWLEMPNDRFQQAMSLVRRPYEPLYGEVIGHLETGIADGFVSDYAARFVVDSINILSAENPKRCDQPVRPTRAFGNEPFWSVSFEKSQLVFAKLGEEKRQFDLSSSRIELDRRSYQFDQGSLELAKRSCVDGMSDSLYGWSASLTIEDEKYQGCATLSNKDSTQNWTGLYQAASTQGSDFTVSLKLNSDHTATTSYQYNNGQADSVERGYWQQLSPDQVQAVMTHHQQQPLLSERLFTRDGYQLTATKEKVGNIVYPISDGGLTLFKTKSQAQTVMTQTELDPVLSEDKVPSSAEFNPKVDRALRDYFAINKTDPTGTRYRWLTYDLNGDGNEELITQLDWCGSGGCTLLIFENHQDNWRFNSRMTLVNTPINLGVNSSEGWRDLVLFVSGGGATPNQHIMEYTGVSYPLNPSTAPVASYEQISQVQLFSDGLTPHQEGLRL</sequence>